<feature type="transmembrane region" description="Helical" evidence="3">
    <location>
        <begin position="263"/>
        <end position="282"/>
    </location>
</feature>
<feature type="transmembrane region" description="Helical" evidence="3">
    <location>
        <begin position="201"/>
        <end position="220"/>
    </location>
</feature>
<feature type="compositionally biased region" description="Low complexity" evidence="2">
    <location>
        <begin position="8"/>
        <end position="22"/>
    </location>
</feature>
<dbReference type="AlphaFoldDB" id="A0A8T8HYI2"/>
<feature type="transmembrane region" description="Helical" evidence="3">
    <location>
        <begin position="86"/>
        <end position="103"/>
    </location>
</feature>
<dbReference type="Pfam" id="PF00892">
    <property type="entry name" value="EamA"/>
    <property type="match status" value="2"/>
</dbReference>
<dbReference type="Gene3D" id="1.10.3730.20">
    <property type="match status" value="1"/>
</dbReference>
<dbReference type="EMBL" id="CP072788">
    <property type="protein sequence ID" value="QTR03447.1"/>
    <property type="molecule type" value="Genomic_DNA"/>
</dbReference>
<evidence type="ECO:0000256" key="2">
    <source>
        <dbReference type="SAM" id="MobiDB-lite"/>
    </source>
</evidence>
<feature type="transmembrane region" description="Helical" evidence="3">
    <location>
        <begin position="146"/>
        <end position="165"/>
    </location>
</feature>
<feature type="transmembrane region" description="Helical" evidence="3">
    <location>
        <begin position="109"/>
        <end position="134"/>
    </location>
</feature>
<feature type="region of interest" description="Disordered" evidence="2">
    <location>
        <begin position="308"/>
        <end position="348"/>
    </location>
</feature>
<keyword evidence="3" id="KW-0472">Membrane</keyword>
<dbReference type="InterPro" id="IPR037185">
    <property type="entry name" value="EmrE-like"/>
</dbReference>
<feature type="transmembrane region" description="Helical" evidence="3">
    <location>
        <begin position="171"/>
        <end position="189"/>
    </location>
</feature>
<feature type="transmembrane region" description="Helical" evidence="3">
    <location>
        <begin position="288"/>
        <end position="306"/>
    </location>
</feature>
<dbReference type="GO" id="GO:0016020">
    <property type="term" value="C:membrane"/>
    <property type="evidence" value="ECO:0007669"/>
    <property type="project" value="InterPro"/>
</dbReference>
<organism evidence="5 6">
    <name type="scientific">Saccharothrix algeriensis</name>
    <dbReference type="NCBI Taxonomy" id="173560"/>
    <lineage>
        <taxon>Bacteria</taxon>
        <taxon>Bacillati</taxon>
        <taxon>Actinomycetota</taxon>
        <taxon>Actinomycetes</taxon>
        <taxon>Pseudonocardiales</taxon>
        <taxon>Pseudonocardiaceae</taxon>
        <taxon>Saccharothrix</taxon>
    </lineage>
</organism>
<evidence type="ECO:0000259" key="4">
    <source>
        <dbReference type="Pfam" id="PF00892"/>
    </source>
</evidence>
<feature type="transmembrane region" description="Helical" evidence="3">
    <location>
        <begin position="232"/>
        <end position="251"/>
    </location>
</feature>
<keyword evidence="3" id="KW-1133">Transmembrane helix</keyword>
<name>A0A8T8HYI2_9PSEU</name>
<dbReference type="SUPFAM" id="SSF103481">
    <property type="entry name" value="Multidrug resistance efflux transporter EmrE"/>
    <property type="match status" value="2"/>
</dbReference>
<gene>
    <name evidence="5" type="ORF">J7S33_31880</name>
</gene>
<evidence type="ECO:0000313" key="5">
    <source>
        <dbReference type="EMBL" id="QTR03447.1"/>
    </source>
</evidence>
<evidence type="ECO:0000313" key="6">
    <source>
        <dbReference type="Proteomes" id="UP000671828"/>
    </source>
</evidence>
<proteinExistence type="inferred from homology"/>
<dbReference type="PANTHER" id="PTHR22911">
    <property type="entry name" value="ACYL-MALONYL CONDENSING ENZYME-RELATED"/>
    <property type="match status" value="1"/>
</dbReference>
<feature type="transmembrane region" description="Helical" evidence="3">
    <location>
        <begin position="58"/>
        <end position="74"/>
    </location>
</feature>
<sequence length="348" mass="35344">MVRASQGGLVTTTGTRPATAPPARARVHPALLAMAGSLCIALSSVFIKVSGASGSTSAFWRCLFSLPVLAALVWWERRRGTARRRLVLPVLAGVGLGVDFVLWGDAIALVGAGIATVLLSVQVVIVPAVAYLVFRERPSKRFVRAAPVLLAGIVLAGGLAGTPAFGPDPVLGAVLALGAGVGFAAYLVLMRRSTGPGARDHTLFVATLSAGAVAVAIGVPTGRLDLSPGWPALGWLLALALIGQIAGWLLISTALPRLSSATGATMMLLQPVGAILMGVVLLGERPSAPQLAGCLVVLGAVAFVGAGSRRSPRGGSAAARQRRPEHRSFGGTPPGSDRVGRAGHRTGA</sequence>
<feature type="region of interest" description="Disordered" evidence="2">
    <location>
        <begin position="1"/>
        <end position="22"/>
    </location>
</feature>
<feature type="domain" description="EamA" evidence="4">
    <location>
        <begin position="30"/>
        <end position="156"/>
    </location>
</feature>
<protein>
    <submittedName>
        <fullName evidence="5">DMT family transporter</fullName>
    </submittedName>
</protein>
<dbReference type="InterPro" id="IPR000620">
    <property type="entry name" value="EamA_dom"/>
</dbReference>
<accession>A0A8T8HYI2</accession>
<dbReference type="Proteomes" id="UP000671828">
    <property type="component" value="Chromosome"/>
</dbReference>
<dbReference type="RefSeq" id="WP_204845756.1">
    <property type="nucleotide sequence ID" value="NZ_JAFBCL010000001.1"/>
</dbReference>
<comment type="similarity">
    <text evidence="1">Belongs to the EamA transporter family.</text>
</comment>
<evidence type="ECO:0000256" key="1">
    <source>
        <dbReference type="ARBA" id="ARBA00007362"/>
    </source>
</evidence>
<evidence type="ECO:0000256" key="3">
    <source>
        <dbReference type="SAM" id="Phobius"/>
    </source>
</evidence>
<feature type="compositionally biased region" description="Low complexity" evidence="2">
    <location>
        <begin position="308"/>
        <end position="319"/>
    </location>
</feature>
<feature type="domain" description="EamA" evidence="4">
    <location>
        <begin position="171"/>
        <end position="304"/>
    </location>
</feature>
<keyword evidence="3" id="KW-0812">Transmembrane</keyword>
<reference evidence="5" key="1">
    <citation type="submission" date="2021-04" db="EMBL/GenBank/DDBJ databases">
        <title>Saccharothrix algeriensis WGS.</title>
        <authorList>
            <person name="Stuskova K."/>
            <person name="Hakalova E."/>
            <person name="Tebbal A.B."/>
            <person name="Eichmeier A."/>
        </authorList>
    </citation>
    <scope>NUCLEOTIDE SEQUENCE</scope>
    <source>
        <strain evidence="5">NRRL B-24137</strain>
    </source>
</reference>
<feature type="transmembrane region" description="Helical" evidence="3">
    <location>
        <begin position="30"/>
        <end position="52"/>
    </location>
</feature>